<dbReference type="GO" id="GO:0005829">
    <property type="term" value="C:cytosol"/>
    <property type="evidence" value="ECO:0007669"/>
    <property type="project" value="TreeGrafter"/>
</dbReference>
<dbReference type="InterPro" id="IPR021135">
    <property type="entry name" value="PEP_COase"/>
</dbReference>
<dbReference type="OMA" id="VFGWTQS"/>
<dbReference type="EMBL" id="CAJNNV010000176">
    <property type="protein sequence ID" value="CAE8581712.1"/>
    <property type="molecule type" value="Genomic_DNA"/>
</dbReference>
<evidence type="ECO:0000256" key="1">
    <source>
        <dbReference type="ARBA" id="ARBA00001946"/>
    </source>
</evidence>
<dbReference type="InterPro" id="IPR015813">
    <property type="entry name" value="Pyrv/PenolPyrv_kinase-like_dom"/>
</dbReference>
<comment type="caution">
    <text evidence="8">The sequence shown here is derived from an EMBL/GenBank/DDBJ whole genome shotgun (WGS) entry which is preliminary data.</text>
</comment>
<keyword evidence="9" id="KW-1185">Reference proteome</keyword>
<sequence length="930" mass="102288">MRFLTRVLNDTLETRKPGIVGVMKRLRQPARAWRDPSTNQAEKDKAFKELCQHVSRLSPEMMCDVTRAFSHFLALGNVAESRDQTRGLRQLYALHPDATPTCSDALPAKLDSCAGTWDEIVKKDGASAEKIFQALVKQQVEIVFTAHPTEVNRLELLKKHRDVSELLSKREDMMDRKGSTTYDKMQNERAIRRSVGAMYGSDVLRRTKPTPAEEAREGLAVLQTSLWDAVPSYMRRLDAVLMAKCQKHLPLDSAPIVFASWMGGDRDGNPNVTSTTTREVVAAQRREAALLYLRELNALRIELSVRECTPAVAALAGGAETVEPYRAVVVQLIHRLRATVAWADAKLQTLGASGDARPLALMISAPQGGAAAQSAKPLLAVEELRAPLEEMHASLIACGYEELADGALIDVLRRVRAFGMQFAALDLRQESTRHARAVDALAKQAGEYGYLAWSEADKVAWLSKELSSGRPLLRRGIFERLGELGIQPDDLEVLQTAALTAELPPGSLGTYVISQATAASDVLAVELLMAEAGAVKPLQVAPLFETLDDLNSAPATLRQLFNTPGYAERSGRKQQVMVGYSDSAKDAGRIAAMWAQYESQEKMLEVANECGFEITFFHGKGGTVGRGGNPEVYKAILAHPQGTINGKFRVTEQGEMITKNFGDIDVAERAMDIFTAAVLRDQFLQRPVPTPEWRAAMAAMSERSCAFYRSVVREEPLFVPYFRMATPELELGALNVGSRPAKRNPKGGVDSLRAIPWIFAWAQTRLNLPAWLGIGTALEGALGKEGPVGKEELCKMYKEWPWFHTTIDLIEMLMAKSDRTIAKHYDERLVTDKALLGLGENLRECFEVTERSILAISGHSAPADDYPDLQRSLRARVHYVDVLNVIQVEALARLRAAEAAGAITGSDYVTLKDALLLTINGIATGMRNSG</sequence>
<proteinExistence type="inferred from homology"/>
<dbReference type="HAMAP" id="MF_00595">
    <property type="entry name" value="PEPcase_type1"/>
    <property type="match status" value="1"/>
</dbReference>
<dbReference type="PRINTS" id="PR00150">
    <property type="entry name" value="PEPCARBXLASE"/>
</dbReference>
<reference evidence="8" key="1">
    <citation type="submission" date="2021-02" db="EMBL/GenBank/DDBJ databases">
        <authorList>
            <person name="Dougan E. K."/>
            <person name="Rhodes N."/>
            <person name="Thang M."/>
            <person name="Chan C."/>
        </authorList>
    </citation>
    <scope>NUCLEOTIDE SEQUENCE</scope>
</reference>
<protein>
    <recommendedName>
        <fullName evidence="3">phosphoenolpyruvate carboxylase</fullName>
        <ecNumber evidence="3">4.1.1.31</ecNumber>
    </recommendedName>
</protein>
<dbReference type="PROSITE" id="PS00393">
    <property type="entry name" value="PEPCASE_2"/>
    <property type="match status" value="1"/>
</dbReference>
<name>A0A813D0E6_POLGL</name>
<evidence type="ECO:0000313" key="9">
    <source>
        <dbReference type="Proteomes" id="UP000654075"/>
    </source>
</evidence>
<dbReference type="NCBIfam" id="NF000584">
    <property type="entry name" value="PRK00009.1"/>
    <property type="match status" value="1"/>
</dbReference>
<dbReference type="GO" id="GO:0015977">
    <property type="term" value="P:carbon fixation"/>
    <property type="evidence" value="ECO:0007669"/>
    <property type="project" value="UniProtKB-KW"/>
</dbReference>
<dbReference type="PANTHER" id="PTHR30523:SF6">
    <property type="entry name" value="PHOSPHOENOLPYRUVATE CARBOXYLASE"/>
    <property type="match status" value="1"/>
</dbReference>
<evidence type="ECO:0000256" key="6">
    <source>
        <dbReference type="ARBA" id="ARBA00023300"/>
    </source>
</evidence>
<evidence type="ECO:0000313" key="8">
    <source>
        <dbReference type="EMBL" id="CAE8581712.1"/>
    </source>
</evidence>
<comment type="cofactor">
    <cofactor evidence="1">
        <name>Mg(2+)</name>
        <dbReference type="ChEBI" id="CHEBI:18420"/>
    </cofactor>
</comment>
<dbReference type="EC" id="4.1.1.31" evidence="3"/>
<evidence type="ECO:0000256" key="4">
    <source>
        <dbReference type="ARBA" id="ARBA00022842"/>
    </source>
</evidence>
<keyword evidence="4" id="KW-0460">Magnesium</keyword>
<dbReference type="GO" id="GO:0008964">
    <property type="term" value="F:phosphoenolpyruvate carboxylase activity"/>
    <property type="evidence" value="ECO:0007669"/>
    <property type="project" value="UniProtKB-EC"/>
</dbReference>
<evidence type="ECO:0000256" key="2">
    <source>
        <dbReference type="ARBA" id="ARBA00008346"/>
    </source>
</evidence>
<dbReference type="InterPro" id="IPR033129">
    <property type="entry name" value="PEPCASE_His_AS"/>
</dbReference>
<evidence type="ECO:0000256" key="7">
    <source>
        <dbReference type="PROSITE-ProRule" id="PRU10112"/>
    </source>
</evidence>
<keyword evidence="6" id="KW-0120">Carbon dioxide fixation</keyword>
<evidence type="ECO:0000256" key="3">
    <source>
        <dbReference type="ARBA" id="ARBA00012305"/>
    </source>
</evidence>
<gene>
    <name evidence="8" type="ORF">PGLA1383_LOCUS725</name>
</gene>
<accession>A0A813D0E6</accession>
<dbReference type="AlphaFoldDB" id="A0A813D0E6"/>
<comment type="similarity">
    <text evidence="2">Belongs to the PEPCase type 1 family.</text>
</comment>
<organism evidence="8 9">
    <name type="scientific">Polarella glacialis</name>
    <name type="common">Dinoflagellate</name>
    <dbReference type="NCBI Taxonomy" id="89957"/>
    <lineage>
        <taxon>Eukaryota</taxon>
        <taxon>Sar</taxon>
        <taxon>Alveolata</taxon>
        <taxon>Dinophyceae</taxon>
        <taxon>Suessiales</taxon>
        <taxon>Suessiaceae</taxon>
        <taxon>Polarella</taxon>
    </lineage>
</organism>
<keyword evidence="5" id="KW-0456">Lyase</keyword>
<dbReference type="PANTHER" id="PTHR30523">
    <property type="entry name" value="PHOSPHOENOLPYRUVATE CARBOXYLASE"/>
    <property type="match status" value="1"/>
</dbReference>
<evidence type="ECO:0000256" key="5">
    <source>
        <dbReference type="ARBA" id="ARBA00023239"/>
    </source>
</evidence>
<dbReference type="Proteomes" id="UP000654075">
    <property type="component" value="Unassembled WGS sequence"/>
</dbReference>
<feature type="active site" evidence="7">
    <location>
        <position position="585"/>
    </location>
</feature>
<dbReference type="Pfam" id="PF00311">
    <property type="entry name" value="PEPcase"/>
    <property type="match status" value="1"/>
</dbReference>
<dbReference type="GO" id="GO:0006099">
    <property type="term" value="P:tricarboxylic acid cycle"/>
    <property type="evidence" value="ECO:0007669"/>
    <property type="project" value="InterPro"/>
</dbReference>
<dbReference type="Gene3D" id="1.20.1440.90">
    <property type="entry name" value="Phosphoenolpyruvate/pyruvate domain"/>
    <property type="match status" value="1"/>
</dbReference>
<dbReference type="InterPro" id="IPR022805">
    <property type="entry name" value="PEP_COase_bac/pln-type"/>
</dbReference>
<dbReference type="SUPFAM" id="SSF51621">
    <property type="entry name" value="Phosphoenolpyruvate/pyruvate domain"/>
    <property type="match status" value="1"/>
</dbReference>
<dbReference type="OrthoDB" id="1365747at2759"/>